<comment type="caution">
    <text evidence="9">The sequence shown here is derived from an EMBL/GenBank/DDBJ whole genome shotgun (WGS) entry which is preliminary data.</text>
</comment>
<keyword evidence="2" id="KW-0479">Metal-binding</keyword>
<dbReference type="CDD" id="cd04480">
    <property type="entry name" value="RPA1_DBD_A_like"/>
    <property type="match status" value="1"/>
</dbReference>
<proteinExistence type="inferred from homology"/>
<dbReference type="InterPro" id="IPR013955">
    <property type="entry name" value="Rep_factor-A_C"/>
</dbReference>
<dbReference type="Gene3D" id="2.40.50.140">
    <property type="entry name" value="Nucleic acid-binding proteins"/>
    <property type="match status" value="3"/>
</dbReference>
<keyword evidence="10" id="KW-1185">Reference proteome</keyword>
<dbReference type="Pfam" id="PF02721">
    <property type="entry name" value="DUF223"/>
    <property type="match status" value="1"/>
</dbReference>
<sequence>MSHLRRKPATLVFIDDIKPGNNSYKLKVQVMKLWKLWRSKKVVSIEMVLVDATGTRIHASIDEDLIQIYEGKVFEGDAFFISNFTLVNYATEYRTNPFPYKLTFYRTTNITPCDDFPSYLPNKYLKNFSEIHSGIFKNDVLIDVVGQIVHVGALTEIYAKGKQTNKLNVILRDETASNLTCTLWGDYGKQVIDYVEENNNSIVVCVVRFACVTEYKGVHGISNVFNATQLIFDPPGPHFDDFRSKLPKDDIILSRDDGLSGSTVSWHDELFTKNPRKTLREILRTSEIGKYVTTATVKSVETNPRWYYVVCAVCEKTVHPIEENPGDEEGPVMFDCLQCNRNVTEVLAKFKLVLLVTDDSTEEAKFLIFDNIAYPNFLNKTADELAEEVAEDDDSVLPRTLNDLIGKTLLFKMGVTSKNLKSRKSTFIVDIVTDDEVIIEQFLTQNLSKDATISYADDASQCSIMKNGNNKRLGVMDDGVVNKRRH</sequence>
<evidence type="ECO:0000256" key="1">
    <source>
        <dbReference type="ARBA" id="ARBA00005690"/>
    </source>
</evidence>
<dbReference type="Pfam" id="PF08646">
    <property type="entry name" value="Rep_fac-A_C"/>
    <property type="match status" value="1"/>
</dbReference>
<feature type="domain" description="Replication factor A C-terminal" evidence="7">
    <location>
        <begin position="293"/>
        <end position="420"/>
    </location>
</feature>
<keyword evidence="3" id="KW-0863">Zinc-finger</keyword>
<reference evidence="9 10" key="1">
    <citation type="submission" date="2021-03" db="EMBL/GenBank/DDBJ databases">
        <authorList>
            <person name="King G.J."/>
            <person name="Bancroft I."/>
            <person name="Baten A."/>
            <person name="Bloomfield J."/>
            <person name="Borpatragohain P."/>
            <person name="He Z."/>
            <person name="Irish N."/>
            <person name="Irwin J."/>
            <person name="Liu K."/>
            <person name="Mauleon R.P."/>
            <person name="Moore J."/>
            <person name="Morris R."/>
            <person name="Ostergaard L."/>
            <person name="Wang B."/>
            <person name="Wells R."/>
        </authorList>
    </citation>
    <scope>NUCLEOTIDE SEQUENCE [LARGE SCALE GENOMIC DNA]</scope>
    <source>
        <strain evidence="9">R-o-18</strain>
        <tissue evidence="9">Leaf</tissue>
    </source>
</reference>
<evidence type="ECO:0000259" key="6">
    <source>
        <dbReference type="Pfam" id="PF02721"/>
    </source>
</evidence>
<dbReference type="CDD" id="cd04476">
    <property type="entry name" value="RPA1_DBD_C"/>
    <property type="match status" value="1"/>
</dbReference>
<dbReference type="Proteomes" id="UP000823674">
    <property type="component" value="Chromosome A09"/>
</dbReference>
<dbReference type="InterPro" id="IPR047192">
    <property type="entry name" value="Euk_RPA1_DBD_C"/>
</dbReference>
<dbReference type="EMBL" id="JADBGQ010000008">
    <property type="protein sequence ID" value="KAG5381916.1"/>
    <property type="molecule type" value="Genomic_DNA"/>
</dbReference>
<protein>
    <recommendedName>
        <fullName evidence="11">DUF223 domain-containing protein</fullName>
    </recommendedName>
</protein>
<feature type="domain" description="Replication protein A OB" evidence="8">
    <location>
        <begin position="137"/>
        <end position="219"/>
    </location>
</feature>
<dbReference type="InterPro" id="IPR031657">
    <property type="entry name" value="REPA_OB_2"/>
</dbReference>
<keyword evidence="4" id="KW-0862">Zinc</keyword>
<accession>A0ABQ7L5Q1</accession>
<dbReference type="InterPro" id="IPR012340">
    <property type="entry name" value="NA-bd_OB-fold"/>
</dbReference>
<evidence type="ECO:0000313" key="10">
    <source>
        <dbReference type="Proteomes" id="UP000823674"/>
    </source>
</evidence>
<evidence type="ECO:0000259" key="7">
    <source>
        <dbReference type="Pfam" id="PF08646"/>
    </source>
</evidence>
<evidence type="ECO:0000259" key="8">
    <source>
        <dbReference type="Pfam" id="PF16900"/>
    </source>
</evidence>
<dbReference type="PANTHER" id="PTHR47165:SF4">
    <property type="entry name" value="OS03G0429900 PROTEIN"/>
    <property type="match status" value="1"/>
</dbReference>
<evidence type="ECO:0000256" key="5">
    <source>
        <dbReference type="ARBA" id="ARBA00023125"/>
    </source>
</evidence>
<organism evidence="9 10">
    <name type="scientific">Brassica rapa subsp. trilocularis</name>
    <dbReference type="NCBI Taxonomy" id="1813537"/>
    <lineage>
        <taxon>Eukaryota</taxon>
        <taxon>Viridiplantae</taxon>
        <taxon>Streptophyta</taxon>
        <taxon>Embryophyta</taxon>
        <taxon>Tracheophyta</taxon>
        <taxon>Spermatophyta</taxon>
        <taxon>Magnoliopsida</taxon>
        <taxon>eudicotyledons</taxon>
        <taxon>Gunneridae</taxon>
        <taxon>Pentapetalae</taxon>
        <taxon>rosids</taxon>
        <taxon>malvids</taxon>
        <taxon>Brassicales</taxon>
        <taxon>Brassicaceae</taxon>
        <taxon>Brassiceae</taxon>
        <taxon>Brassica</taxon>
    </lineage>
</organism>
<dbReference type="PANTHER" id="PTHR47165">
    <property type="entry name" value="OS03G0429900 PROTEIN"/>
    <property type="match status" value="1"/>
</dbReference>
<dbReference type="CDD" id="cd04481">
    <property type="entry name" value="RPA1_DBD_B_like"/>
    <property type="match status" value="1"/>
</dbReference>
<evidence type="ECO:0000256" key="2">
    <source>
        <dbReference type="ARBA" id="ARBA00022723"/>
    </source>
</evidence>
<dbReference type="InterPro" id="IPR003871">
    <property type="entry name" value="RFA1B/D_OB_1st"/>
</dbReference>
<name>A0ABQ7L5Q1_BRACM</name>
<dbReference type="Pfam" id="PF16900">
    <property type="entry name" value="REPA_OB_2"/>
    <property type="match status" value="1"/>
</dbReference>
<evidence type="ECO:0000256" key="4">
    <source>
        <dbReference type="ARBA" id="ARBA00022833"/>
    </source>
</evidence>
<feature type="domain" description="Replication protein A 70 kDa DNA-binding subunit B/D first OB fold" evidence="6">
    <location>
        <begin position="13"/>
        <end position="113"/>
    </location>
</feature>
<gene>
    <name evidence="9" type="primary">A09g500940.1_BraROA</name>
    <name evidence="9" type="ORF">IGI04_033386</name>
</gene>
<evidence type="ECO:0000313" key="9">
    <source>
        <dbReference type="EMBL" id="KAG5381916.1"/>
    </source>
</evidence>
<keyword evidence="5" id="KW-0238">DNA-binding</keyword>
<evidence type="ECO:0008006" key="11">
    <source>
        <dbReference type="Google" id="ProtNLM"/>
    </source>
</evidence>
<dbReference type="SUPFAM" id="SSF50249">
    <property type="entry name" value="Nucleic acid-binding proteins"/>
    <property type="match status" value="3"/>
</dbReference>
<comment type="similarity">
    <text evidence="1">Belongs to the replication factor A protein 1 family.</text>
</comment>
<evidence type="ECO:0000256" key="3">
    <source>
        <dbReference type="ARBA" id="ARBA00022771"/>
    </source>
</evidence>